<dbReference type="Proteomes" id="UP001054945">
    <property type="component" value="Unassembled WGS sequence"/>
</dbReference>
<accession>A0AAV4U8R2</accession>
<organism evidence="1 2">
    <name type="scientific">Caerostris extrusa</name>
    <name type="common">Bark spider</name>
    <name type="synonym">Caerostris bankana</name>
    <dbReference type="NCBI Taxonomy" id="172846"/>
    <lineage>
        <taxon>Eukaryota</taxon>
        <taxon>Metazoa</taxon>
        <taxon>Ecdysozoa</taxon>
        <taxon>Arthropoda</taxon>
        <taxon>Chelicerata</taxon>
        <taxon>Arachnida</taxon>
        <taxon>Araneae</taxon>
        <taxon>Araneomorphae</taxon>
        <taxon>Entelegynae</taxon>
        <taxon>Araneoidea</taxon>
        <taxon>Araneidae</taxon>
        <taxon>Caerostris</taxon>
    </lineage>
</organism>
<evidence type="ECO:0000313" key="2">
    <source>
        <dbReference type="Proteomes" id="UP001054945"/>
    </source>
</evidence>
<protein>
    <submittedName>
        <fullName evidence="1">Uncharacterized protein</fullName>
    </submittedName>
</protein>
<dbReference type="EMBL" id="BPLR01012488">
    <property type="protein sequence ID" value="GIY54252.1"/>
    <property type="molecule type" value="Genomic_DNA"/>
</dbReference>
<name>A0AAV4U8R2_CAEEX</name>
<dbReference type="AlphaFoldDB" id="A0AAV4U8R2"/>
<reference evidence="1 2" key="1">
    <citation type="submission" date="2021-06" db="EMBL/GenBank/DDBJ databases">
        <title>Caerostris extrusa draft genome.</title>
        <authorList>
            <person name="Kono N."/>
            <person name="Arakawa K."/>
        </authorList>
    </citation>
    <scope>NUCLEOTIDE SEQUENCE [LARGE SCALE GENOMIC DNA]</scope>
</reference>
<sequence>MFQLGSTFPSISPRMFDIELPFLEERRHLSCDSRGQRRRATAAHLWRHLEKYRQENLIVDRAGVLSLQ</sequence>
<comment type="caution">
    <text evidence="1">The sequence shown here is derived from an EMBL/GenBank/DDBJ whole genome shotgun (WGS) entry which is preliminary data.</text>
</comment>
<proteinExistence type="predicted"/>
<evidence type="ECO:0000313" key="1">
    <source>
        <dbReference type="EMBL" id="GIY54252.1"/>
    </source>
</evidence>
<gene>
    <name evidence="1" type="ORF">CEXT_437621</name>
</gene>
<keyword evidence="2" id="KW-1185">Reference proteome</keyword>